<dbReference type="PANTHER" id="PTHR43122">
    <property type="entry name" value="FERREDOXIN SUBUNIT OF PYRUVATE:FLAVODOXIN OXIDOREDUCTASE-RELATED"/>
    <property type="match status" value="1"/>
</dbReference>
<evidence type="ECO:0000256" key="2">
    <source>
        <dbReference type="ARBA" id="ARBA00023004"/>
    </source>
</evidence>
<keyword evidence="1" id="KW-0479">Metal-binding</keyword>
<dbReference type="AlphaFoldDB" id="A0A6H3FBV1"/>
<keyword evidence="6" id="KW-1185">Reference proteome</keyword>
<dbReference type="GO" id="GO:0046872">
    <property type="term" value="F:metal ion binding"/>
    <property type="evidence" value="ECO:0007669"/>
    <property type="project" value="UniProtKB-KW"/>
</dbReference>
<dbReference type="Pfam" id="PF12838">
    <property type="entry name" value="Fer4_7"/>
    <property type="match status" value="1"/>
</dbReference>
<dbReference type="Gene3D" id="3.30.70.20">
    <property type="match status" value="1"/>
</dbReference>
<keyword evidence="2" id="KW-0408">Iron</keyword>
<dbReference type="SUPFAM" id="SSF54862">
    <property type="entry name" value="4Fe-4S ferredoxins"/>
    <property type="match status" value="1"/>
</dbReference>
<feature type="domain" description="4Fe-4S ferredoxin-type" evidence="4">
    <location>
        <begin position="36"/>
        <end position="66"/>
    </location>
</feature>
<evidence type="ECO:0000313" key="6">
    <source>
        <dbReference type="Proteomes" id="UP000292919"/>
    </source>
</evidence>
<evidence type="ECO:0000256" key="1">
    <source>
        <dbReference type="ARBA" id="ARBA00022723"/>
    </source>
</evidence>
<evidence type="ECO:0000259" key="4">
    <source>
        <dbReference type="PROSITE" id="PS51379"/>
    </source>
</evidence>
<dbReference type="InterPro" id="IPR017896">
    <property type="entry name" value="4Fe4S_Fe-S-bd"/>
</dbReference>
<dbReference type="PROSITE" id="PS00198">
    <property type="entry name" value="4FE4S_FER_1"/>
    <property type="match status" value="2"/>
</dbReference>
<reference evidence="5 6" key="1">
    <citation type="submission" date="2018-12" db="EMBL/GenBank/DDBJ databases">
        <title>First genome draft of Desulfovibrio legallis sp. nov.</title>
        <authorList>
            <person name="Ben Dhia O."/>
            <person name="Najjari A."/>
            <person name="Ferjani R."/>
            <person name="Fhoula I."/>
            <person name="Fardeau M.-L."/>
            <person name="Boudabbous A."/>
            <person name="Ouzari H.I."/>
        </authorList>
    </citation>
    <scope>NUCLEOTIDE SEQUENCE [LARGE SCALE GENOMIC DNA]</scope>
    <source>
        <strain evidence="5 6">H1T</strain>
    </source>
</reference>
<dbReference type="EMBL" id="SIXC01000002">
    <property type="protein sequence ID" value="TBH81591.1"/>
    <property type="molecule type" value="Genomic_DNA"/>
</dbReference>
<organism evidence="5 6">
    <name type="scientific">Desulfovibrio legallii</name>
    <dbReference type="NCBI Taxonomy" id="571438"/>
    <lineage>
        <taxon>Bacteria</taxon>
        <taxon>Pseudomonadati</taxon>
        <taxon>Thermodesulfobacteriota</taxon>
        <taxon>Desulfovibrionia</taxon>
        <taxon>Desulfovibrionales</taxon>
        <taxon>Desulfovibrionaceae</taxon>
        <taxon>Desulfovibrio</taxon>
    </lineage>
</organism>
<sequence length="74" mass="8025">MSRVVFLEERCKGCRLCVAACPAHVLRPSGRYNRQGYEVMEQEGPCTGCTACAVMCPDVAIRVFRTAKAKGGDA</sequence>
<feature type="domain" description="4Fe-4S ferredoxin-type" evidence="4">
    <location>
        <begin position="2"/>
        <end position="31"/>
    </location>
</feature>
<dbReference type="PROSITE" id="PS51379">
    <property type="entry name" value="4FE4S_FER_2"/>
    <property type="match status" value="2"/>
</dbReference>
<gene>
    <name evidence="5" type="ORF">EB812_02160</name>
</gene>
<evidence type="ECO:0000256" key="3">
    <source>
        <dbReference type="ARBA" id="ARBA00023014"/>
    </source>
</evidence>
<name>A0A6H3FBV1_9BACT</name>
<keyword evidence="3" id="KW-0411">Iron-sulfur</keyword>
<comment type="caution">
    <text evidence="5">The sequence shown here is derived from an EMBL/GenBank/DDBJ whole genome shotgun (WGS) entry which is preliminary data.</text>
</comment>
<dbReference type="Proteomes" id="UP000292919">
    <property type="component" value="Unassembled WGS sequence"/>
</dbReference>
<evidence type="ECO:0000313" key="5">
    <source>
        <dbReference type="EMBL" id="TBH81591.1"/>
    </source>
</evidence>
<dbReference type="InterPro" id="IPR017900">
    <property type="entry name" value="4Fe4S_Fe_S_CS"/>
</dbReference>
<protein>
    <submittedName>
        <fullName evidence="5">Ferredoxin family protein</fullName>
    </submittedName>
</protein>
<dbReference type="GO" id="GO:0051536">
    <property type="term" value="F:iron-sulfur cluster binding"/>
    <property type="evidence" value="ECO:0007669"/>
    <property type="project" value="UniProtKB-KW"/>
</dbReference>
<accession>A0A6H3FBV1</accession>
<dbReference type="RefSeq" id="WP_118230276.1">
    <property type="nucleotide sequence ID" value="NZ_DBFBQU010000059.1"/>
</dbReference>
<dbReference type="PANTHER" id="PTHR43122:SF2">
    <property type="entry name" value="FERREDOXIN SUBUNIT OF PYRUVATE:FLAVODOXIN OXIDOREDUCTASE"/>
    <property type="match status" value="1"/>
</dbReference>
<proteinExistence type="predicted"/>